<sequence>MAKMTVAAAGESKKPRPSLRLLEVVAASGELEPGNRLTTGRSELPDATSGKPKVAGHASNVVAHSVTWYEGGGNTIVQADVDGNTTADLTIILTGINHNLTGLDFSLKETSVAQAVAGVNDGPQIRSRRQFSTPISAIKATVLAGFQLWQ</sequence>
<feature type="region of interest" description="Disordered" evidence="1">
    <location>
        <begin position="32"/>
        <end position="56"/>
    </location>
</feature>
<organism evidence="2 3">
    <name type="scientific">Mesorhizobium kowhaii</name>
    <dbReference type="NCBI Taxonomy" id="1300272"/>
    <lineage>
        <taxon>Bacteria</taxon>
        <taxon>Pseudomonadati</taxon>
        <taxon>Pseudomonadota</taxon>
        <taxon>Alphaproteobacteria</taxon>
        <taxon>Hyphomicrobiales</taxon>
        <taxon>Phyllobacteriaceae</taxon>
        <taxon>Mesorhizobium</taxon>
    </lineage>
</organism>
<evidence type="ECO:0000313" key="3">
    <source>
        <dbReference type="Proteomes" id="UP000248616"/>
    </source>
</evidence>
<accession>A0A2W7CJD0</accession>
<dbReference type="Proteomes" id="UP000248616">
    <property type="component" value="Unassembled WGS sequence"/>
</dbReference>
<keyword evidence="3" id="KW-1185">Reference proteome</keyword>
<dbReference type="AlphaFoldDB" id="A0A2W7CJD0"/>
<comment type="caution">
    <text evidence="2">The sequence shown here is derived from an EMBL/GenBank/DDBJ whole genome shotgun (WGS) entry which is preliminary data.</text>
</comment>
<proteinExistence type="predicted"/>
<reference evidence="3" key="1">
    <citation type="submission" date="2017-03" db="EMBL/GenBank/DDBJ databases">
        <authorList>
            <person name="Safronova V.I."/>
            <person name="Sazanova A.L."/>
            <person name="Chirak E.R."/>
        </authorList>
    </citation>
    <scope>NUCLEOTIDE SEQUENCE [LARGE SCALE GENOMIC DNA]</scope>
    <source>
        <strain evidence="3">Ach-343</strain>
    </source>
</reference>
<gene>
    <name evidence="2" type="ORF">B5V02_20715</name>
</gene>
<protein>
    <submittedName>
        <fullName evidence="2">Uncharacterized protein</fullName>
    </submittedName>
</protein>
<evidence type="ECO:0000313" key="2">
    <source>
        <dbReference type="EMBL" id="PZV36633.1"/>
    </source>
</evidence>
<dbReference type="EMBL" id="MZXV01000044">
    <property type="protein sequence ID" value="PZV36633.1"/>
    <property type="molecule type" value="Genomic_DNA"/>
</dbReference>
<evidence type="ECO:0000256" key="1">
    <source>
        <dbReference type="SAM" id="MobiDB-lite"/>
    </source>
</evidence>
<name>A0A2W7CJD0_9HYPH</name>